<accession>A0A8J5IK64</accession>
<dbReference type="EMBL" id="JACMSC010000001">
    <property type="protein sequence ID" value="KAG6536449.1"/>
    <property type="molecule type" value="Genomic_DNA"/>
</dbReference>
<evidence type="ECO:0000256" key="1">
    <source>
        <dbReference type="ARBA" id="ARBA00022741"/>
    </source>
</evidence>
<organism evidence="3 4">
    <name type="scientific">Zingiber officinale</name>
    <name type="common">Ginger</name>
    <name type="synonym">Amomum zingiber</name>
    <dbReference type="NCBI Taxonomy" id="94328"/>
    <lineage>
        <taxon>Eukaryota</taxon>
        <taxon>Viridiplantae</taxon>
        <taxon>Streptophyta</taxon>
        <taxon>Embryophyta</taxon>
        <taxon>Tracheophyta</taxon>
        <taxon>Spermatophyta</taxon>
        <taxon>Magnoliopsida</taxon>
        <taxon>Liliopsida</taxon>
        <taxon>Zingiberales</taxon>
        <taxon>Zingiberaceae</taxon>
        <taxon>Zingiber</taxon>
    </lineage>
</organism>
<evidence type="ECO:0000313" key="3">
    <source>
        <dbReference type="EMBL" id="KAG6536449.1"/>
    </source>
</evidence>
<evidence type="ECO:0008006" key="5">
    <source>
        <dbReference type="Google" id="ProtNLM"/>
    </source>
</evidence>
<evidence type="ECO:0000256" key="2">
    <source>
        <dbReference type="ARBA" id="ARBA00022840"/>
    </source>
</evidence>
<comment type="caution">
    <text evidence="3">The sequence shown here is derived from an EMBL/GenBank/DDBJ whole genome shotgun (WGS) entry which is preliminary data.</text>
</comment>
<dbReference type="SUPFAM" id="SSF52540">
    <property type="entry name" value="P-loop containing nucleoside triphosphate hydrolases"/>
    <property type="match status" value="1"/>
</dbReference>
<protein>
    <recommendedName>
        <fullName evidence="5">ABC transporter domain-containing protein</fullName>
    </recommendedName>
</protein>
<dbReference type="Gene3D" id="3.40.50.300">
    <property type="entry name" value="P-loop containing nucleotide triphosphate hydrolases"/>
    <property type="match status" value="1"/>
</dbReference>
<dbReference type="InterPro" id="IPR027417">
    <property type="entry name" value="P-loop_NTPase"/>
</dbReference>
<name>A0A8J5IK64_ZINOF</name>
<dbReference type="Proteomes" id="UP000734854">
    <property type="component" value="Unassembled WGS sequence"/>
</dbReference>
<dbReference type="InterPro" id="IPR050173">
    <property type="entry name" value="ABC_transporter_C-like"/>
</dbReference>
<proteinExistence type="predicted"/>
<keyword evidence="2" id="KW-0067">ATP-binding</keyword>
<evidence type="ECO:0000313" key="4">
    <source>
        <dbReference type="Proteomes" id="UP000734854"/>
    </source>
</evidence>
<sequence>MITQMKVSITRIQDFLKEEEQTQFWPSNNTEASSHVALEIEPGEYNWEVNSNSNSKKPTLKIDKRIQAMRGEKVTVCGTVGSSKSSFLCSIIREIPRVTGERITVFGTRAYAPQSAWIQSSTVQENVLFRKEMNRRWYQQVLESCALNMDIRLSKLGPTATPPSWEKGVLT</sequence>
<reference evidence="3 4" key="1">
    <citation type="submission" date="2020-08" db="EMBL/GenBank/DDBJ databases">
        <title>Plant Genome Project.</title>
        <authorList>
            <person name="Zhang R.-G."/>
        </authorList>
    </citation>
    <scope>NUCLEOTIDE SEQUENCE [LARGE SCALE GENOMIC DNA]</scope>
    <source>
        <tissue evidence="3">Rhizome</tissue>
    </source>
</reference>
<dbReference type="PANTHER" id="PTHR24223">
    <property type="entry name" value="ATP-BINDING CASSETTE SUB-FAMILY C"/>
    <property type="match status" value="1"/>
</dbReference>
<dbReference type="AlphaFoldDB" id="A0A8J5IK64"/>
<gene>
    <name evidence="3" type="ORF">ZIOFF_001505</name>
</gene>
<keyword evidence="4" id="KW-1185">Reference proteome</keyword>
<dbReference type="GO" id="GO:0005524">
    <property type="term" value="F:ATP binding"/>
    <property type="evidence" value="ECO:0007669"/>
    <property type="project" value="UniProtKB-KW"/>
</dbReference>
<dbReference type="PANTHER" id="PTHR24223:SF463">
    <property type="entry name" value="(WILD MALAYSIAN BANANA) HYPOTHETICAL PROTEIN"/>
    <property type="match status" value="1"/>
</dbReference>
<keyword evidence="1" id="KW-0547">Nucleotide-binding</keyword>